<dbReference type="CDD" id="cd04486">
    <property type="entry name" value="YhcR_OBF_like"/>
    <property type="match status" value="1"/>
</dbReference>
<dbReference type="PANTHER" id="PTHR42834">
    <property type="entry name" value="ENDONUCLEASE/EXONUCLEASE/PHOSPHATASE FAMILY PROTEIN (AFU_ORTHOLOGUE AFUA_3G09210)"/>
    <property type="match status" value="1"/>
</dbReference>
<feature type="chain" id="PRO_5045603267" evidence="1">
    <location>
        <begin position="23"/>
        <end position="932"/>
    </location>
</feature>
<feature type="domain" description="LTD" evidence="2">
    <location>
        <begin position="18"/>
        <end position="153"/>
    </location>
</feature>
<feature type="signal peptide" evidence="1">
    <location>
        <begin position="1"/>
        <end position="22"/>
    </location>
</feature>
<dbReference type="Pfam" id="PF03372">
    <property type="entry name" value="Exo_endo_phos"/>
    <property type="match status" value="1"/>
</dbReference>
<keyword evidence="4" id="KW-1185">Reference proteome</keyword>
<dbReference type="SUPFAM" id="SSF74853">
    <property type="entry name" value="Lamin A/C globular tail domain"/>
    <property type="match status" value="1"/>
</dbReference>
<dbReference type="RefSeq" id="WP_200380311.1">
    <property type="nucleotide sequence ID" value="NZ_NRRU01000168.1"/>
</dbReference>
<evidence type="ECO:0000259" key="2">
    <source>
        <dbReference type="PROSITE" id="PS51841"/>
    </source>
</evidence>
<protein>
    <submittedName>
        <fullName evidence="3">Nuclease</fullName>
    </submittedName>
</protein>
<dbReference type="EMBL" id="NRRU01000168">
    <property type="protein sequence ID" value="MBK1715861.1"/>
    <property type="molecule type" value="Genomic_DNA"/>
</dbReference>
<dbReference type="InterPro" id="IPR005135">
    <property type="entry name" value="Endo/exonuclease/phosphatase"/>
</dbReference>
<dbReference type="InterPro" id="IPR036415">
    <property type="entry name" value="Lamin_tail_dom_sf"/>
</dbReference>
<dbReference type="SUPFAM" id="SSF56219">
    <property type="entry name" value="DNase I-like"/>
    <property type="match status" value="1"/>
</dbReference>
<proteinExistence type="predicted"/>
<accession>A0ABS1E379</accession>
<reference evidence="3" key="1">
    <citation type="submission" date="2017-08" db="EMBL/GenBank/DDBJ databases">
        <authorList>
            <person name="Imhoff J.F."/>
            <person name="Rahn T."/>
            <person name="Kuenzel S."/>
            <person name="Neulinger S.C."/>
        </authorList>
    </citation>
    <scope>NUCLEOTIDE SEQUENCE</scope>
    <source>
        <strain evidence="3">IM 151</strain>
    </source>
</reference>
<evidence type="ECO:0000256" key="1">
    <source>
        <dbReference type="SAM" id="SignalP"/>
    </source>
</evidence>
<dbReference type="Proteomes" id="UP001041814">
    <property type="component" value="Unassembled WGS sequence"/>
</dbReference>
<dbReference type="NCBIfam" id="NF033681">
    <property type="entry name" value="ExeM_NucH_DNase"/>
    <property type="match status" value="1"/>
</dbReference>
<dbReference type="Gene3D" id="3.60.10.10">
    <property type="entry name" value="Endonuclease/exonuclease/phosphatase"/>
    <property type="match status" value="1"/>
</dbReference>
<dbReference type="CDD" id="cd10283">
    <property type="entry name" value="MnuA_DNase1-like"/>
    <property type="match status" value="1"/>
</dbReference>
<evidence type="ECO:0000313" key="3">
    <source>
        <dbReference type="EMBL" id="MBK1715861.1"/>
    </source>
</evidence>
<organism evidence="3 4">
    <name type="scientific">Rubrivivax gelatinosus</name>
    <name type="common">Rhodocyclus gelatinosus</name>
    <name type="synonym">Rhodopseudomonas gelatinosa</name>
    <dbReference type="NCBI Taxonomy" id="28068"/>
    <lineage>
        <taxon>Bacteria</taxon>
        <taxon>Pseudomonadati</taxon>
        <taxon>Pseudomonadota</taxon>
        <taxon>Betaproteobacteria</taxon>
        <taxon>Burkholderiales</taxon>
        <taxon>Sphaerotilaceae</taxon>
        <taxon>Rubrivivax</taxon>
    </lineage>
</organism>
<reference evidence="3" key="2">
    <citation type="journal article" date="2020" name="Microorganisms">
        <title>Osmotic Adaptation and Compatible Solute Biosynthesis of Phototrophic Bacteria as Revealed from Genome Analyses.</title>
        <authorList>
            <person name="Imhoff J.F."/>
            <person name="Rahn T."/>
            <person name="Kunzel S."/>
            <person name="Keller A."/>
            <person name="Neulinger S.C."/>
        </authorList>
    </citation>
    <scope>NUCLEOTIDE SEQUENCE</scope>
    <source>
        <strain evidence="3">IM 151</strain>
    </source>
</reference>
<dbReference type="PROSITE" id="PS51841">
    <property type="entry name" value="LTD"/>
    <property type="match status" value="1"/>
</dbReference>
<dbReference type="InterPro" id="IPR011049">
    <property type="entry name" value="Serralysin-like_metalloprot_C"/>
</dbReference>
<dbReference type="InterPro" id="IPR001322">
    <property type="entry name" value="Lamin_tail_dom"/>
</dbReference>
<dbReference type="Pfam" id="PF00932">
    <property type="entry name" value="LTD"/>
    <property type="match status" value="1"/>
</dbReference>
<sequence>MHKQATALAAAIAALLATPASAGVVISQIYGGNGNAFANDYVELFNNGRSAVDLSGWSVQYASATGTGSFASNGVTLLSGTVQPGHWYLVQLRGSSAGATLPTYDALGNSDMSGSNGKVALVDTATGLACNGGSTACSAEQQAHLVDLVGYGSANFYKGSGAAPAASSSTALLRKTGGCTDSGNNASDFVTGTPAPRNSATAAVLCSSGGGDDGGTVVSRRIDEIQGSGEQSPLLGQTVTTSGVVTKLTNNGFFLQDPAGDGNPATSDGLFVFTSSAPSGVAAGQLVQLTGKVAEFAAGSGSVTQLTGPSAISVLGSGSITPVALTLPVSGGLERYEGMLVTLAGPLTVDQNYYQARYGQLTLSAGGRLETPTNRYRPGTQAQALAAENAARRIVLDDGSSAQNVNPTPYTGPNGALRGGDLIGSITGVVDYGLSTSTSGASAASDYRILPLDAAALRYTIANPRSASAPAVGGNLKVASFNVLNYFTTFTNGATAGGQTGQGCSQGGVVSASNCRGANSLTEFQRQRAKIVEALAALDADVVGLMEIQNNGTVAVQNLVDALNQRVGSGSYAAVPEPAAGSGSDAIKVAMIYKPARVARVGAPASDTAAVNSRPPLAQTFAPANGERFTVVVNHLKSKSSCPAAGDADAPGNLDSGDGQGCWNALRVSQADQLRRFVAQLQAASASNDVLLVGDFNAYAKEDPVFQFTGSGYVDEVGRFGSFGYSYVFDGAAGRLDQAISTATLSPKVAGAAHWHINADESLAHDYNLEFKQPACATCAPDPYAATPYRSSDHDPVAVGLNLVKTITASPTSTSVTGTPGDDFIVSGAGRRTLTGGGGRDTFVFSAGFAGGATITDFAPGDDRISFAELLRSLRVPSTDPIGQGYLSCSASGADALLAIDPDAAGPAAARPMVLVKGRSCAELLKASNFLF</sequence>
<comment type="caution">
    <text evidence="3">The sequence shown here is derived from an EMBL/GenBank/DDBJ whole genome shotgun (WGS) entry which is preliminary data.</text>
</comment>
<dbReference type="SUPFAM" id="SSF51120">
    <property type="entry name" value="beta-Roll"/>
    <property type="match status" value="1"/>
</dbReference>
<dbReference type="Gene3D" id="2.150.10.10">
    <property type="entry name" value="Serralysin-like metalloprotease, C-terminal"/>
    <property type="match status" value="1"/>
</dbReference>
<name>A0ABS1E379_RUBGE</name>
<dbReference type="InterPro" id="IPR047971">
    <property type="entry name" value="ExeM-like"/>
</dbReference>
<dbReference type="PANTHER" id="PTHR42834:SF1">
    <property type="entry name" value="ENDONUCLEASE_EXONUCLEASE_PHOSPHATASE FAMILY PROTEIN (AFU_ORTHOLOGUE AFUA_3G09210)"/>
    <property type="match status" value="1"/>
</dbReference>
<evidence type="ECO:0000313" key="4">
    <source>
        <dbReference type="Proteomes" id="UP001041814"/>
    </source>
</evidence>
<dbReference type="InterPro" id="IPR036691">
    <property type="entry name" value="Endo/exonu/phosph_ase_sf"/>
</dbReference>
<keyword evidence="1" id="KW-0732">Signal</keyword>
<gene>
    <name evidence="3" type="ORF">CKO43_24235</name>
</gene>